<dbReference type="PANTHER" id="PTHR34980">
    <property type="entry name" value="INNER MEMBRANE PROTEIN-RELATED-RELATED"/>
    <property type="match status" value="1"/>
</dbReference>
<dbReference type="Proteomes" id="UP000004923">
    <property type="component" value="Unassembled WGS sequence"/>
</dbReference>
<evidence type="ECO:0000256" key="1">
    <source>
        <dbReference type="SAM" id="Phobius"/>
    </source>
</evidence>
<dbReference type="HOGENOM" id="CLU_083323_0_0_9"/>
<dbReference type="eggNOG" id="COG3152">
    <property type="taxonomic scope" value="Bacteria"/>
</dbReference>
<keyword evidence="1" id="KW-1133">Transmembrane helix</keyword>
<accession>E8LC33</accession>
<dbReference type="Pfam" id="PF05656">
    <property type="entry name" value="DUF805"/>
    <property type="match status" value="1"/>
</dbReference>
<protein>
    <recommendedName>
        <fullName evidence="2">Zinc-ribbon domain-containing protein</fullName>
    </recommendedName>
</protein>
<feature type="transmembrane region" description="Helical" evidence="1">
    <location>
        <begin position="254"/>
        <end position="275"/>
    </location>
</feature>
<proteinExistence type="predicted"/>
<dbReference type="Pfam" id="PF13240">
    <property type="entry name" value="Zn_Ribbon_1"/>
    <property type="match status" value="1"/>
</dbReference>
<feature type="transmembrane region" description="Helical" evidence="1">
    <location>
        <begin position="222"/>
        <end position="242"/>
    </location>
</feature>
<keyword evidence="1" id="KW-0472">Membrane</keyword>
<sequence length="292" mass="31921">MALYAFYSLELQCFLGYNKKKGAMKMAKFCTNCGSEIKPGTKFCENCGQKLEQEQKPQEGAGGIAAAAGAAGAAGAASGADASYKKSICDSHDNFESGAKADAAQVNHNTDGQANTYNNFAADNQQKFADERFGSNDDNGSAAYNTPPRAGKKFLNLGEGLDLLFKDSSADKEAVFKELFFTSEGRLNRKSYIYRSFFLSIVLFVVQGIWSFAADTFGALDPLFSIVAFVLGIFQLAANIMMGVRRLHDLDKCGWWMLLLIVPLVNLFFCLYLLFFKGTEGPNQYGDDPLQQ</sequence>
<evidence type="ECO:0000313" key="4">
    <source>
        <dbReference type="Proteomes" id="UP000004923"/>
    </source>
</evidence>
<evidence type="ECO:0000313" key="3">
    <source>
        <dbReference type="EMBL" id="EFY05537.1"/>
    </source>
</evidence>
<dbReference type="EMBL" id="AEVN01000015">
    <property type="protein sequence ID" value="EFY05537.1"/>
    <property type="molecule type" value="Genomic_DNA"/>
</dbReference>
<gene>
    <name evidence="3" type="ORF">HMPREF9443_00399</name>
</gene>
<reference evidence="3 4" key="1">
    <citation type="submission" date="2011-01" db="EMBL/GenBank/DDBJ databases">
        <authorList>
            <person name="Weinstock G."/>
            <person name="Sodergren E."/>
            <person name="Clifton S."/>
            <person name="Fulton L."/>
            <person name="Fulton B."/>
            <person name="Courtney L."/>
            <person name="Fronick C."/>
            <person name="Harrison M."/>
            <person name="Strong C."/>
            <person name="Farmer C."/>
            <person name="Delahaunty K."/>
            <person name="Markovic C."/>
            <person name="Hall O."/>
            <person name="Minx P."/>
            <person name="Tomlinson C."/>
            <person name="Mitreva M."/>
            <person name="Hou S."/>
            <person name="Chen J."/>
            <person name="Wollam A."/>
            <person name="Pepin K.H."/>
            <person name="Johnson M."/>
            <person name="Bhonagiri V."/>
            <person name="Zhang X."/>
            <person name="Suruliraj S."/>
            <person name="Warren W."/>
            <person name="Chinwalla A."/>
            <person name="Mardis E.R."/>
            <person name="Wilson R.K."/>
        </authorList>
    </citation>
    <scope>NUCLEOTIDE SEQUENCE [LARGE SCALE GENOMIC DNA]</scope>
    <source>
        <strain evidence="3 4">YIT 12067</strain>
    </source>
</reference>
<dbReference type="GO" id="GO:0005886">
    <property type="term" value="C:plasma membrane"/>
    <property type="evidence" value="ECO:0007669"/>
    <property type="project" value="TreeGrafter"/>
</dbReference>
<evidence type="ECO:0000259" key="2">
    <source>
        <dbReference type="Pfam" id="PF13240"/>
    </source>
</evidence>
<organism evidence="3 4">
    <name type="scientific">Phascolarctobacterium succinatutens YIT 12067</name>
    <dbReference type="NCBI Taxonomy" id="626939"/>
    <lineage>
        <taxon>Bacteria</taxon>
        <taxon>Bacillati</taxon>
        <taxon>Bacillota</taxon>
        <taxon>Negativicutes</taxon>
        <taxon>Acidaminococcales</taxon>
        <taxon>Acidaminococcaceae</taxon>
        <taxon>Phascolarctobacterium</taxon>
    </lineage>
</organism>
<comment type="caution">
    <text evidence="3">The sequence shown here is derived from an EMBL/GenBank/DDBJ whole genome shotgun (WGS) entry which is preliminary data.</text>
</comment>
<feature type="domain" description="Zinc-ribbon" evidence="2">
    <location>
        <begin position="29"/>
        <end position="51"/>
    </location>
</feature>
<keyword evidence="4" id="KW-1185">Reference proteome</keyword>
<dbReference type="InterPro" id="IPR026870">
    <property type="entry name" value="Zinc_ribbon_dom"/>
</dbReference>
<dbReference type="AlphaFoldDB" id="E8LC33"/>
<dbReference type="InterPro" id="IPR008523">
    <property type="entry name" value="DUF805"/>
</dbReference>
<feature type="transmembrane region" description="Helical" evidence="1">
    <location>
        <begin position="192"/>
        <end position="210"/>
    </location>
</feature>
<keyword evidence="1" id="KW-0812">Transmembrane</keyword>
<name>E8LC33_9FIRM</name>